<organism evidence="3 4">
    <name type="scientific">Acinetobacter johnsonii</name>
    <dbReference type="NCBI Taxonomy" id="40214"/>
    <lineage>
        <taxon>Bacteria</taxon>
        <taxon>Pseudomonadati</taxon>
        <taxon>Pseudomonadota</taxon>
        <taxon>Gammaproteobacteria</taxon>
        <taxon>Moraxellales</taxon>
        <taxon>Moraxellaceae</taxon>
        <taxon>Acinetobacter</taxon>
    </lineage>
</organism>
<keyword evidence="1" id="KW-0812">Transmembrane</keyword>
<feature type="transmembrane region" description="Helical" evidence="1">
    <location>
        <begin position="36"/>
        <end position="57"/>
    </location>
</feature>
<keyword evidence="1" id="KW-0472">Membrane</keyword>
<proteinExistence type="predicted"/>
<protein>
    <submittedName>
        <fullName evidence="3">Uncharacterized protein</fullName>
    </submittedName>
</protein>
<keyword evidence="1" id="KW-1133">Transmembrane helix</keyword>
<reference evidence="3" key="1">
    <citation type="submission" date="2022-09" db="EMBL/GenBank/DDBJ databases">
        <title>Intensive care unit water sources are persistently colonized with multi-drug resistant bacteria and are the site of extensive horizontal gene transfer of antibiotic resistance genes.</title>
        <authorList>
            <person name="Diorio-Toth L."/>
        </authorList>
    </citation>
    <scope>NUCLEOTIDE SEQUENCE</scope>
    <source>
        <strain evidence="3">GD03920</strain>
    </source>
</reference>
<dbReference type="RefSeq" id="WP_201703368.1">
    <property type="nucleotide sequence ID" value="NZ_CP068187.1"/>
</dbReference>
<evidence type="ECO:0000313" key="3">
    <source>
        <dbReference type="EMBL" id="MDH0969156.1"/>
    </source>
</evidence>
<dbReference type="Proteomes" id="UP001159915">
    <property type="component" value="Unassembled WGS sequence"/>
</dbReference>
<dbReference type="AlphaFoldDB" id="A0AA42SSE0"/>
<evidence type="ECO:0000256" key="1">
    <source>
        <dbReference type="SAM" id="Phobius"/>
    </source>
</evidence>
<evidence type="ECO:0000313" key="2">
    <source>
        <dbReference type="EMBL" id="MDH0969132.1"/>
    </source>
</evidence>
<evidence type="ECO:0000313" key="4">
    <source>
        <dbReference type="Proteomes" id="UP001159915"/>
    </source>
</evidence>
<dbReference type="EMBL" id="JAOCBE010000001">
    <property type="protein sequence ID" value="MDH0969132.1"/>
    <property type="molecule type" value="Genomic_DNA"/>
</dbReference>
<accession>A0AA42SSE0</accession>
<dbReference type="EMBL" id="JAOCBE010000001">
    <property type="protein sequence ID" value="MDH0969156.1"/>
    <property type="molecule type" value="Genomic_DNA"/>
</dbReference>
<comment type="caution">
    <text evidence="3">The sequence shown here is derived from an EMBL/GenBank/DDBJ whole genome shotgun (WGS) entry which is preliminary data.</text>
</comment>
<name>A0AA42SSE0_ACIJO</name>
<gene>
    <name evidence="2" type="ORF">N5C10_07600</name>
    <name evidence="3" type="ORF">N5C10_07720</name>
</gene>
<sequence length="60" mass="6761">MAYVCEIVDTATQACAQWAIYSPFLPELTDEARDELIKYVLKLLIGTFVVIKVVGLIKRT</sequence>